<dbReference type="GO" id="GO:0097638">
    <property type="term" value="P:L-arginine import across plasma membrane"/>
    <property type="evidence" value="ECO:0007669"/>
    <property type="project" value="TreeGrafter"/>
</dbReference>
<dbReference type="GO" id="GO:0000064">
    <property type="term" value="F:L-ornithine transmembrane transporter activity"/>
    <property type="evidence" value="ECO:0007669"/>
    <property type="project" value="TreeGrafter"/>
</dbReference>
<comment type="subcellular location">
    <subcellularLocation>
        <location evidence="1">Membrane</location>
        <topology evidence="1">Multi-pass membrane protein</topology>
    </subcellularLocation>
</comment>
<feature type="transmembrane region" description="Helical" evidence="5">
    <location>
        <begin position="183"/>
        <end position="205"/>
    </location>
</feature>
<protein>
    <recommendedName>
        <fullName evidence="6">Cationic amino acid transporter C-terminal domain-containing protein</fullName>
    </recommendedName>
</protein>
<comment type="caution">
    <text evidence="7">The sequence shown here is derived from an EMBL/GenBank/DDBJ whole genome shotgun (WGS) entry which is preliminary data.</text>
</comment>
<keyword evidence="4 5" id="KW-0472">Membrane</keyword>
<accession>A0A834MM01</accession>
<dbReference type="FunFam" id="1.20.1740.10:FF:000010">
    <property type="entry name" value="probable cationic amino acid transporter"/>
    <property type="match status" value="1"/>
</dbReference>
<dbReference type="Pfam" id="PF13906">
    <property type="entry name" value="AA_permease_C"/>
    <property type="match status" value="1"/>
</dbReference>
<dbReference type="GO" id="GO:0061459">
    <property type="term" value="F:L-arginine transmembrane transporter activity"/>
    <property type="evidence" value="ECO:0007669"/>
    <property type="project" value="TreeGrafter"/>
</dbReference>
<proteinExistence type="predicted"/>
<feature type="transmembrane region" description="Helical" evidence="5">
    <location>
        <begin position="519"/>
        <end position="540"/>
    </location>
</feature>
<evidence type="ECO:0000256" key="3">
    <source>
        <dbReference type="ARBA" id="ARBA00022989"/>
    </source>
</evidence>
<dbReference type="PANTHER" id="PTHR43243">
    <property type="entry name" value="INNER MEMBRANE TRANSPORTER YGJI-RELATED"/>
    <property type="match status" value="1"/>
</dbReference>
<reference evidence="7" key="1">
    <citation type="submission" date="2020-08" db="EMBL/GenBank/DDBJ databases">
        <title>Genome sequencing and assembly of the red palm weevil Rhynchophorus ferrugineus.</title>
        <authorList>
            <person name="Dias G.B."/>
            <person name="Bergman C.M."/>
            <person name="Manee M."/>
        </authorList>
    </citation>
    <scope>NUCLEOTIDE SEQUENCE</scope>
    <source>
        <strain evidence="7">AA-2017</strain>
        <tissue evidence="7">Whole larva</tissue>
    </source>
</reference>
<feature type="transmembrane region" description="Helical" evidence="5">
    <location>
        <begin position="314"/>
        <end position="342"/>
    </location>
</feature>
<evidence type="ECO:0000256" key="2">
    <source>
        <dbReference type="ARBA" id="ARBA00022692"/>
    </source>
</evidence>
<feature type="transmembrane region" description="Helical" evidence="5">
    <location>
        <begin position="93"/>
        <end position="114"/>
    </location>
</feature>
<dbReference type="EMBL" id="JAACXV010000001">
    <property type="protein sequence ID" value="KAF7288056.1"/>
    <property type="molecule type" value="Genomic_DNA"/>
</dbReference>
<feature type="transmembrane region" description="Helical" evidence="5">
    <location>
        <begin position="457"/>
        <end position="476"/>
    </location>
</feature>
<evidence type="ECO:0000256" key="1">
    <source>
        <dbReference type="ARBA" id="ARBA00004141"/>
    </source>
</evidence>
<dbReference type="GO" id="GO:0005886">
    <property type="term" value="C:plasma membrane"/>
    <property type="evidence" value="ECO:0007669"/>
    <property type="project" value="TreeGrafter"/>
</dbReference>
<feature type="transmembrane region" description="Helical" evidence="5">
    <location>
        <begin position="158"/>
        <end position="176"/>
    </location>
</feature>
<feature type="transmembrane region" description="Helical" evidence="5">
    <location>
        <begin position="488"/>
        <end position="507"/>
    </location>
</feature>
<dbReference type="InterPro" id="IPR002293">
    <property type="entry name" value="AA/rel_permease1"/>
</dbReference>
<dbReference type="InterPro" id="IPR029485">
    <property type="entry name" value="CAT_C"/>
</dbReference>
<keyword evidence="3 5" id="KW-1133">Transmembrane helix</keyword>
<feature type="transmembrane region" description="Helical" evidence="5">
    <location>
        <begin position="267"/>
        <end position="294"/>
    </location>
</feature>
<feature type="transmembrane region" description="Helical" evidence="5">
    <location>
        <begin position="30"/>
        <end position="52"/>
    </location>
</feature>
<dbReference type="Gene3D" id="1.20.1740.10">
    <property type="entry name" value="Amino acid/polyamine transporter I"/>
    <property type="match status" value="2"/>
</dbReference>
<dbReference type="OrthoDB" id="3900342at2759"/>
<evidence type="ECO:0000313" key="8">
    <source>
        <dbReference type="Proteomes" id="UP000625711"/>
    </source>
</evidence>
<dbReference type="AlphaFoldDB" id="A0A834MM01"/>
<feature type="domain" description="Cationic amino acid transporter C-terminal" evidence="6">
    <location>
        <begin position="519"/>
        <end position="569"/>
    </location>
</feature>
<feature type="transmembrane region" description="Helical" evidence="5">
    <location>
        <begin position="225"/>
        <end position="246"/>
    </location>
</feature>
<evidence type="ECO:0000259" key="6">
    <source>
        <dbReference type="Pfam" id="PF13906"/>
    </source>
</evidence>
<evidence type="ECO:0000256" key="4">
    <source>
        <dbReference type="ARBA" id="ARBA00023136"/>
    </source>
</evidence>
<feature type="transmembrane region" description="Helical" evidence="5">
    <location>
        <begin position="388"/>
        <end position="409"/>
    </location>
</feature>
<dbReference type="Pfam" id="PF13520">
    <property type="entry name" value="AA_permease_2"/>
    <property type="match status" value="1"/>
</dbReference>
<evidence type="ECO:0000256" key="5">
    <source>
        <dbReference type="SAM" id="Phobius"/>
    </source>
</evidence>
<feature type="transmembrane region" description="Helical" evidence="5">
    <location>
        <begin position="363"/>
        <end position="382"/>
    </location>
</feature>
<dbReference type="Proteomes" id="UP000625711">
    <property type="component" value="Unassembled WGS sequence"/>
</dbReference>
<keyword evidence="2 5" id="KW-0812">Transmembrane</keyword>
<dbReference type="GO" id="GO:0015189">
    <property type="term" value="F:L-lysine transmembrane transporter activity"/>
    <property type="evidence" value="ECO:0007669"/>
    <property type="project" value="TreeGrafter"/>
</dbReference>
<dbReference type="PIRSF" id="PIRSF006060">
    <property type="entry name" value="AA_transporter"/>
    <property type="match status" value="1"/>
</dbReference>
<feature type="transmembrane region" description="Helical" evidence="5">
    <location>
        <begin position="546"/>
        <end position="566"/>
    </location>
</feature>
<gene>
    <name evidence="7" type="ORF">GWI33_000110</name>
</gene>
<feature type="transmembrane region" description="Helical" evidence="5">
    <location>
        <begin position="58"/>
        <end position="81"/>
    </location>
</feature>
<organism evidence="7 8">
    <name type="scientific">Rhynchophorus ferrugineus</name>
    <name type="common">Red palm weevil</name>
    <name type="synonym">Curculio ferrugineus</name>
    <dbReference type="NCBI Taxonomy" id="354439"/>
    <lineage>
        <taxon>Eukaryota</taxon>
        <taxon>Metazoa</taxon>
        <taxon>Ecdysozoa</taxon>
        <taxon>Arthropoda</taxon>
        <taxon>Hexapoda</taxon>
        <taxon>Insecta</taxon>
        <taxon>Pterygota</taxon>
        <taxon>Neoptera</taxon>
        <taxon>Endopterygota</taxon>
        <taxon>Coleoptera</taxon>
        <taxon>Polyphaga</taxon>
        <taxon>Cucujiformia</taxon>
        <taxon>Curculionidae</taxon>
        <taxon>Dryophthorinae</taxon>
        <taxon>Rhynchophorus</taxon>
    </lineage>
</organism>
<keyword evidence="8" id="KW-1185">Reference proteome</keyword>
<sequence>MTTKIFNALTRRKTDSEDESATKMDRCLNLFDLTALGVGSTLGLGVYVLAGSVAKNDAGPAVCLSFLVAAVASAFAGVCYAEFASRVPKAGSAYVYSYVTVGEFIAFVIGWNLILEYVIGTASVAVGLSKYIDRMANSTISDQLIEWVPLNISFLGKYLDFVSLILVLILTALLAFGVKESSVLNNIFTLLNLVTIGIVVVAGSIKADVNNWKLTNVPPKAGQGGFLPYGINGVMAGAAKCFYGFVGFDAVATTGEEAKNPQRDIPIAIVISLLIIFASYFSISTVITMMVPYYEQDDETPFLYAFERVDWITIKWIVTIGAIFALCTSMLGAMFPLPRVIYAMAKDGIVFKTLGNVNKWSQTPIFATILSGLFAGVMAMLFDLDQLIDMMSIGTLLAYTIVAICILILRYQADEKNIIKSFEKNNVQFNQPTFFNSFKEIFNLNNNKEANRRTSRITNWSIAIYSIFTLLFAAIITNVPNVMFKEAFYLVGFIVSLLAMVVLIIVIARQPVVEIELTFKVPFVPIVPCVSIFFNLYLMLQLDLETWIRFIVWLIIGFLIYFSYGIRNSVEGKKHKVEDLQLQEANILLKRDEINHHDSQNYAK</sequence>
<evidence type="ECO:0000313" key="7">
    <source>
        <dbReference type="EMBL" id="KAF7288056.1"/>
    </source>
</evidence>
<name>A0A834MM01_RHYFE</name>
<dbReference type="PANTHER" id="PTHR43243:SF95">
    <property type="entry name" value="LD37241P"/>
    <property type="match status" value="1"/>
</dbReference>